<dbReference type="PROSITE" id="PS51257">
    <property type="entry name" value="PROKAR_LIPOPROTEIN"/>
    <property type="match status" value="1"/>
</dbReference>
<dbReference type="InterPro" id="IPR008964">
    <property type="entry name" value="Invasin/intimin_cell_adhesion"/>
</dbReference>
<dbReference type="AlphaFoldDB" id="A0A939DI35"/>
<keyword evidence="2" id="KW-0732">Signal</keyword>
<dbReference type="RefSeq" id="WP_206561965.1">
    <property type="nucleotide sequence ID" value="NZ_JAFKCZ010000015.1"/>
</dbReference>
<feature type="signal peptide" evidence="2">
    <location>
        <begin position="1"/>
        <end position="23"/>
    </location>
</feature>
<dbReference type="EMBL" id="JAFKCZ010000015">
    <property type="protein sequence ID" value="MBN7798520.1"/>
    <property type="molecule type" value="Genomic_DNA"/>
</dbReference>
<name>A0A939DI35_9GAMM</name>
<comment type="caution">
    <text evidence="4">The sequence shown here is derived from an EMBL/GenBank/DDBJ whole genome shotgun (WGS) entry which is preliminary data.</text>
</comment>
<evidence type="ECO:0000256" key="1">
    <source>
        <dbReference type="ARBA" id="ARBA00010116"/>
    </source>
</evidence>
<dbReference type="Gene3D" id="2.60.40.10">
    <property type="entry name" value="Immunoglobulins"/>
    <property type="match status" value="2"/>
</dbReference>
<gene>
    <name evidence="4" type="ORF">JYP50_18100</name>
</gene>
<sequence length="757" mass="79010">MITRFATLTSRLSVLFAFLLALAACGGGGGGGGGGGFLPDDGADDDAYFLTLTLLDINGDSTNTVTSTMPGTLQVKVTRKSRNGQVITDALVSATTDIGTLSPATSLSDSNGIATFELTAEDELGAGAISVSVTNEDGLTTEATFNFQITAPGLRLGHFDGNAFIENEIGVNPSGNLAYRGSAELVIDIVDEDGNRVDSAESIVITSDCLATGDSTLEPAPPLETSTGNVRTTYTASRCSGTDELTATIDDGDGVAFASITIGSPQANSLTFVSAEPNLIVLKGTGGGPSRQESAVVTFQVIDGDNNPLPDVEVDFSLTTEIGGLSLTPQSAISNEEGLVEVTLRSGDVATVVRVIATVAGADGSGNQSTVSDVLTVSTGLPDQNSISVSVRGGFVVENGFTMDGIERCITVRMADKFNNPVPDGTSAIFTTEYGTIDPSCVTGTSSGERVASSNSCSDLDSPIPGECTVLWTSGEPRYPTLDRNLNNIRTIDNPEGYDCPSHNGSTGPCPDDLGPVRGGRSTILVTAIGEESFIDRNGNGVMDEDEQDLFSNMPEAFIDHNEDGIFNPAAANCENSNSLACVSGFEETFVDFNNDNRYNSNNFPARYNGLLCPVEGDGVWCSRDLINVRDQTVLILSYDDGSGWDFLLTRNERVEQETREGSEYTVYVSDIFNNKPAAGSTIRVEAGGGCEIISETSFTVPASASYGAFGFPLVTDGDGSSGTVNLTLEPEGEAAPYTESFTCVSFAPPDPNSPVP</sequence>
<dbReference type="InterPro" id="IPR003344">
    <property type="entry name" value="Big_1_dom"/>
</dbReference>
<evidence type="ECO:0000313" key="4">
    <source>
        <dbReference type="EMBL" id="MBN7798520.1"/>
    </source>
</evidence>
<protein>
    <submittedName>
        <fullName evidence="4">Ig-like domain-containing protein</fullName>
    </submittedName>
</protein>
<dbReference type="Proteomes" id="UP000664303">
    <property type="component" value="Unassembled WGS sequence"/>
</dbReference>
<evidence type="ECO:0000313" key="5">
    <source>
        <dbReference type="Proteomes" id="UP000664303"/>
    </source>
</evidence>
<feature type="domain" description="Big-1" evidence="3">
    <location>
        <begin position="293"/>
        <end position="369"/>
    </location>
</feature>
<dbReference type="SUPFAM" id="SSF49373">
    <property type="entry name" value="Invasin/intimin cell-adhesion fragments"/>
    <property type="match status" value="2"/>
</dbReference>
<organism evidence="4 5">
    <name type="scientific">Parahaliea mediterranea</name>
    <dbReference type="NCBI Taxonomy" id="651086"/>
    <lineage>
        <taxon>Bacteria</taxon>
        <taxon>Pseudomonadati</taxon>
        <taxon>Pseudomonadota</taxon>
        <taxon>Gammaproteobacteria</taxon>
        <taxon>Cellvibrionales</taxon>
        <taxon>Halieaceae</taxon>
        <taxon>Parahaliea</taxon>
    </lineage>
</organism>
<evidence type="ECO:0000256" key="2">
    <source>
        <dbReference type="SAM" id="SignalP"/>
    </source>
</evidence>
<proteinExistence type="inferred from homology"/>
<accession>A0A939DI35</accession>
<feature type="chain" id="PRO_5037013519" evidence="2">
    <location>
        <begin position="24"/>
        <end position="757"/>
    </location>
</feature>
<comment type="similarity">
    <text evidence="1">Belongs to the intimin/invasin family.</text>
</comment>
<evidence type="ECO:0000259" key="3">
    <source>
        <dbReference type="Pfam" id="PF02369"/>
    </source>
</evidence>
<dbReference type="Pfam" id="PF02369">
    <property type="entry name" value="Big_1"/>
    <property type="match status" value="1"/>
</dbReference>
<keyword evidence="5" id="KW-1185">Reference proteome</keyword>
<dbReference type="InterPro" id="IPR013783">
    <property type="entry name" value="Ig-like_fold"/>
</dbReference>
<reference evidence="4" key="1">
    <citation type="submission" date="2021-02" db="EMBL/GenBank/DDBJ databases">
        <title>PHA producing bacteria isolated from coastal sediment in Guangdong, Shenzhen.</title>
        <authorList>
            <person name="Zheng W."/>
            <person name="Yu S."/>
            <person name="Huang Y."/>
        </authorList>
    </citation>
    <scope>NUCLEOTIDE SEQUENCE</scope>
    <source>
        <strain evidence="4">TN14-10</strain>
    </source>
</reference>